<dbReference type="PANTHER" id="PTHR12992:SF44">
    <property type="entry name" value="NUDIX HYDROLASE DOMAIN-CONTAINING PROTEIN"/>
    <property type="match status" value="1"/>
</dbReference>
<reference evidence="4" key="1">
    <citation type="submission" date="2021-03" db="EMBL/GenBank/DDBJ databases">
        <authorList>
            <person name="Tagirdzhanova G."/>
        </authorList>
    </citation>
    <scope>NUCLEOTIDE SEQUENCE</scope>
</reference>
<keyword evidence="2" id="KW-0812">Transmembrane</keyword>
<evidence type="ECO:0000259" key="3">
    <source>
        <dbReference type="PROSITE" id="PS51462"/>
    </source>
</evidence>
<dbReference type="OrthoDB" id="77989at2759"/>
<feature type="domain" description="Nudix hydrolase" evidence="3">
    <location>
        <begin position="71"/>
        <end position="226"/>
    </location>
</feature>
<feature type="transmembrane region" description="Helical" evidence="2">
    <location>
        <begin position="425"/>
        <end position="445"/>
    </location>
</feature>
<dbReference type="GO" id="GO:0010945">
    <property type="term" value="F:coenzyme A diphosphatase activity"/>
    <property type="evidence" value="ECO:0007669"/>
    <property type="project" value="InterPro"/>
</dbReference>
<comment type="caution">
    <text evidence="4">The sequence shown here is derived from an EMBL/GenBank/DDBJ whole genome shotgun (WGS) entry which is preliminary data.</text>
</comment>
<sequence>MSKASSSSSSLISSLHQTLLILHNHPYPTLANPSNCPKRASVALILRIRPSFSQPPPSEATSLPQNTPYADKLNAFFSYPWVQSGVPEVLFIKRAARRGDRWTSQIALPGGKRDPSDPSDEATAEREVLEEVGLNISSSSETSIVEEPADLALLAGPLSQRVITTDFGAVPLMVLCPFVYLLTMADVPTLKLQPAEVASAHWIPVAALLDPAARTYERADIITRTPLRRSKLTQTMLDWNLGQTLYAAVRLRPSESIFSSIEEQLPSSNIPANSGRNTFSQILQVVKEDLQSALAKWGLIGADPDPSRRLLLWGLTHGITSDFLGLLPVAKGLDWWRWPTLSRSDVRLMIWLVSYRFRKVKTDAIKAGRVQSRGPPFMIGEGLGVYNSGKQDDTVHTHSDEPIPATVYSAAGFLLDGYFEQIQRAVYVALMVRFLFGSATAWYLWKRYWQRRK</sequence>
<protein>
    <recommendedName>
        <fullName evidence="3">Nudix hydrolase domain-containing protein</fullName>
    </recommendedName>
</protein>
<proteinExistence type="predicted"/>
<dbReference type="CDD" id="cd03426">
    <property type="entry name" value="NUDIX_CoAse_Nudt7"/>
    <property type="match status" value="1"/>
</dbReference>
<gene>
    <name evidence="4" type="ORF">GOMPHAMPRED_008004</name>
</gene>
<dbReference type="Pfam" id="PF00293">
    <property type="entry name" value="NUDIX"/>
    <property type="match status" value="1"/>
</dbReference>
<evidence type="ECO:0000313" key="4">
    <source>
        <dbReference type="EMBL" id="CAF9913714.1"/>
    </source>
</evidence>
<dbReference type="Gene3D" id="3.90.79.10">
    <property type="entry name" value="Nucleoside Triphosphate Pyrophosphohydrolase"/>
    <property type="match status" value="1"/>
</dbReference>
<dbReference type="AlphaFoldDB" id="A0A8H3EW55"/>
<keyword evidence="2" id="KW-0472">Membrane</keyword>
<keyword evidence="2" id="KW-1133">Transmembrane helix</keyword>
<feature type="region of interest" description="Disordered" evidence="1">
    <location>
        <begin position="103"/>
        <end position="125"/>
    </location>
</feature>
<organism evidence="4 5">
    <name type="scientific">Gomphillus americanus</name>
    <dbReference type="NCBI Taxonomy" id="1940652"/>
    <lineage>
        <taxon>Eukaryota</taxon>
        <taxon>Fungi</taxon>
        <taxon>Dikarya</taxon>
        <taxon>Ascomycota</taxon>
        <taxon>Pezizomycotina</taxon>
        <taxon>Lecanoromycetes</taxon>
        <taxon>OSLEUM clade</taxon>
        <taxon>Ostropomycetidae</taxon>
        <taxon>Ostropales</taxon>
        <taxon>Graphidaceae</taxon>
        <taxon>Gomphilloideae</taxon>
        <taxon>Gomphillus</taxon>
    </lineage>
</organism>
<evidence type="ECO:0000256" key="1">
    <source>
        <dbReference type="SAM" id="MobiDB-lite"/>
    </source>
</evidence>
<dbReference type="InterPro" id="IPR015797">
    <property type="entry name" value="NUDIX_hydrolase-like_dom_sf"/>
</dbReference>
<dbReference type="SUPFAM" id="SSF55811">
    <property type="entry name" value="Nudix"/>
    <property type="match status" value="1"/>
</dbReference>
<accession>A0A8H3EW55</accession>
<dbReference type="PROSITE" id="PS51462">
    <property type="entry name" value="NUDIX"/>
    <property type="match status" value="1"/>
</dbReference>
<evidence type="ECO:0000313" key="5">
    <source>
        <dbReference type="Proteomes" id="UP000664169"/>
    </source>
</evidence>
<dbReference type="InterPro" id="IPR000086">
    <property type="entry name" value="NUDIX_hydrolase_dom"/>
</dbReference>
<name>A0A8H3EW55_9LECA</name>
<dbReference type="InterPro" id="IPR045121">
    <property type="entry name" value="CoAse"/>
</dbReference>
<dbReference type="EMBL" id="CAJPDQ010000008">
    <property type="protein sequence ID" value="CAF9913714.1"/>
    <property type="molecule type" value="Genomic_DNA"/>
</dbReference>
<dbReference type="PANTHER" id="PTHR12992">
    <property type="entry name" value="NUDIX HYDROLASE"/>
    <property type="match status" value="1"/>
</dbReference>
<dbReference type="Proteomes" id="UP000664169">
    <property type="component" value="Unassembled WGS sequence"/>
</dbReference>
<keyword evidence="5" id="KW-1185">Reference proteome</keyword>
<evidence type="ECO:0000256" key="2">
    <source>
        <dbReference type="SAM" id="Phobius"/>
    </source>
</evidence>